<feature type="domain" description="Alanine dehydrogenase/pyridine nucleotide transhydrogenase NAD(H)-binding" evidence="2">
    <location>
        <begin position="150"/>
        <end position="307"/>
    </location>
</feature>
<evidence type="ECO:0000256" key="1">
    <source>
        <dbReference type="ARBA" id="ARBA00023002"/>
    </source>
</evidence>
<dbReference type="SUPFAM" id="SSF52283">
    <property type="entry name" value="Formate/glycerate dehydrogenase catalytic domain-like"/>
    <property type="match status" value="1"/>
</dbReference>
<gene>
    <name evidence="4" type="ORF">IFJ97_02515</name>
</gene>
<proteinExistence type="predicted"/>
<dbReference type="Gene3D" id="3.40.50.720">
    <property type="entry name" value="NAD(P)-binding Rossmann-like Domain"/>
    <property type="match status" value="2"/>
</dbReference>
<accession>A0A8J7C4E1</accession>
<evidence type="ECO:0000313" key="5">
    <source>
        <dbReference type="Proteomes" id="UP000598633"/>
    </source>
</evidence>
<dbReference type="Pfam" id="PF05222">
    <property type="entry name" value="AlaDh_PNT_N"/>
    <property type="match status" value="1"/>
</dbReference>
<evidence type="ECO:0000259" key="2">
    <source>
        <dbReference type="SMART" id="SM01002"/>
    </source>
</evidence>
<dbReference type="GO" id="GO:0047126">
    <property type="term" value="F:N5-(carboxyethyl)ornithine synthase activity"/>
    <property type="evidence" value="ECO:0007669"/>
    <property type="project" value="InterPro"/>
</dbReference>
<sequence>MLTLGVIGTSKKENERRMPIHPDHFLRLKEQTRRHLVFEQGYGVPFGITDTEIASQTGGIATRHELLADLGVVVLPKPVLEDLESLREGGILWGWPHCVQQRALTQVAIERKQTLIAFEEMFVWGPDGQAGRHTFYKNNELAGYCAVLHALQLRGIDGHYGNQRKTLIISFGAVSRGSIYALKARGFKDITIAIQRPDHEVREEVLGCHYVRIRRGEEGEARLLAVEHDGAEQPFLDLIREADIIVNGIFQNPDNPMMFITEDEISTLKRNCLIVDVSCDEGMGFPFAGPTTFEKPMFKVGSVDYYAVDHTPSYLWESASRAISAALVVHLPTVLADRESWHQNETIRRAVVIDAGVIQKPEILSFQGRQVQYPHEPL</sequence>
<keyword evidence="1" id="KW-0560">Oxidoreductase</keyword>
<dbReference type="EMBL" id="JACXWA010000042">
    <property type="protein sequence ID" value="MBD3870216.1"/>
    <property type="molecule type" value="Genomic_DNA"/>
</dbReference>
<reference evidence="4 5" key="1">
    <citation type="submission" date="2020-08" db="EMBL/GenBank/DDBJ databases">
        <title>Acidobacteriota in marine sediments use diverse sulfur dissimilation pathways.</title>
        <authorList>
            <person name="Wasmund K."/>
        </authorList>
    </citation>
    <scope>NUCLEOTIDE SEQUENCE [LARGE SCALE GENOMIC DNA]</scope>
    <source>
        <strain evidence="4">MAG AM3-A</strain>
    </source>
</reference>
<evidence type="ECO:0000313" key="4">
    <source>
        <dbReference type="EMBL" id="MBD3870216.1"/>
    </source>
</evidence>
<dbReference type="CDD" id="cd12181">
    <property type="entry name" value="ceo_syn"/>
    <property type="match status" value="1"/>
</dbReference>
<dbReference type="GO" id="GO:0005886">
    <property type="term" value="C:plasma membrane"/>
    <property type="evidence" value="ECO:0007669"/>
    <property type="project" value="TreeGrafter"/>
</dbReference>
<comment type="caution">
    <text evidence="4">The sequence shown here is derived from an EMBL/GenBank/DDBJ whole genome shotgun (WGS) entry which is preliminary data.</text>
</comment>
<feature type="domain" description="Alanine dehydrogenase/pyridine nucleotide transhydrogenase N-terminal" evidence="3">
    <location>
        <begin position="5"/>
        <end position="142"/>
    </location>
</feature>
<name>A0A8J7C4E1_9BACT</name>
<dbReference type="Pfam" id="PF01262">
    <property type="entry name" value="AlaDh_PNT_C"/>
    <property type="match status" value="1"/>
</dbReference>
<dbReference type="SMART" id="SM01002">
    <property type="entry name" value="AlaDh_PNT_C"/>
    <property type="match status" value="1"/>
</dbReference>
<dbReference type="InterPro" id="IPR036291">
    <property type="entry name" value="NAD(P)-bd_dom_sf"/>
</dbReference>
<protein>
    <submittedName>
        <fullName evidence="4">NAD(P) transhydrogenase subunit alpha</fullName>
    </submittedName>
</protein>
<dbReference type="PANTHER" id="PTHR42795:SF1">
    <property type="entry name" value="ALANINE DEHYDROGENASE"/>
    <property type="match status" value="1"/>
</dbReference>
<dbReference type="GO" id="GO:0000286">
    <property type="term" value="F:alanine dehydrogenase activity"/>
    <property type="evidence" value="ECO:0007669"/>
    <property type="project" value="TreeGrafter"/>
</dbReference>
<dbReference type="InterPro" id="IPR007886">
    <property type="entry name" value="AlaDH/PNT_N"/>
</dbReference>
<dbReference type="Proteomes" id="UP000598633">
    <property type="component" value="Unassembled WGS sequence"/>
</dbReference>
<dbReference type="SUPFAM" id="SSF51735">
    <property type="entry name" value="NAD(P)-binding Rossmann-fold domains"/>
    <property type="match status" value="1"/>
</dbReference>
<dbReference type="SMART" id="SM01003">
    <property type="entry name" value="AlaDh_PNT_N"/>
    <property type="match status" value="1"/>
</dbReference>
<dbReference type="InterPro" id="IPR007698">
    <property type="entry name" value="AlaDH/PNT_NAD(H)-bd"/>
</dbReference>
<dbReference type="GO" id="GO:0006524">
    <property type="term" value="P:alanine catabolic process"/>
    <property type="evidence" value="ECO:0007669"/>
    <property type="project" value="TreeGrafter"/>
</dbReference>
<dbReference type="PANTHER" id="PTHR42795">
    <property type="entry name" value="ALANINE DEHYDROGENASE"/>
    <property type="match status" value="1"/>
</dbReference>
<dbReference type="AlphaFoldDB" id="A0A8J7C4E1"/>
<organism evidence="4 5">
    <name type="scientific">Candidatus Sulfomarinibacter kjeldsenii</name>
    <dbReference type="NCBI Taxonomy" id="2885994"/>
    <lineage>
        <taxon>Bacteria</taxon>
        <taxon>Pseudomonadati</taxon>
        <taxon>Acidobacteriota</taxon>
        <taxon>Thermoanaerobaculia</taxon>
        <taxon>Thermoanaerobaculales</taxon>
        <taxon>Candidatus Sulfomarinibacteraceae</taxon>
        <taxon>Candidatus Sulfomarinibacter</taxon>
    </lineage>
</organism>
<dbReference type="InterPro" id="IPR046951">
    <property type="entry name" value="CEOS"/>
</dbReference>
<evidence type="ECO:0000259" key="3">
    <source>
        <dbReference type="SMART" id="SM01003"/>
    </source>
</evidence>